<reference evidence="2 3" key="1">
    <citation type="submission" date="2009-01" db="EMBL/GenBank/DDBJ databases">
        <authorList>
            <person name="Qin X."/>
            <person name="Bachman B."/>
            <person name="Battles P."/>
            <person name="Bell A."/>
            <person name="Bess C."/>
            <person name="Bickham C."/>
            <person name="Chaboub L."/>
            <person name="Chen D."/>
            <person name="Coyle M."/>
            <person name="Deiros D.R."/>
            <person name="Dinh H."/>
            <person name="Forbes L."/>
            <person name="Fowler G."/>
            <person name="Francisco L."/>
            <person name="Fu Q."/>
            <person name="Gubbala S."/>
            <person name="Hale W."/>
            <person name="Han Y."/>
            <person name="Hemphill L."/>
            <person name="Highlander S.K."/>
            <person name="Hirani K."/>
            <person name="Hogues M."/>
            <person name="Jackson L."/>
            <person name="Jakkamsetti A."/>
            <person name="Javaid M."/>
            <person name="Jiang H."/>
            <person name="Korchina V."/>
            <person name="Kovar C."/>
            <person name="Lara F."/>
            <person name="Lee S."/>
            <person name="Mata R."/>
            <person name="Mathew T."/>
            <person name="Moen C."/>
            <person name="Morales K."/>
            <person name="Munidasa M."/>
            <person name="Nazareth L."/>
            <person name="Ngo R."/>
            <person name="Nguyen L."/>
            <person name="Okwuonu G."/>
            <person name="Ongeri F."/>
            <person name="Patil S."/>
            <person name="Petrosino J."/>
            <person name="Pham C."/>
            <person name="Pham P."/>
            <person name="Pu L.-L."/>
            <person name="Puazo M."/>
            <person name="Raj R."/>
            <person name="Reid J."/>
            <person name="Rouhana J."/>
            <person name="Saada N."/>
            <person name="Shang Y."/>
            <person name="Simmons D."/>
            <person name="Thornton R."/>
            <person name="Warren J."/>
            <person name="Weissenberger G."/>
            <person name="Zhang J."/>
            <person name="Zhang L."/>
            <person name="Zhou C."/>
            <person name="Zhu D."/>
            <person name="Muzny D."/>
            <person name="Worley K."/>
            <person name="Gibbs R."/>
        </authorList>
    </citation>
    <scope>NUCLEOTIDE SEQUENCE [LARGE SCALE GENOMIC DNA]</scope>
    <source>
        <strain evidence="2 3">DSM 15436</strain>
    </source>
</reference>
<gene>
    <name evidence="2" type="ORF">HMPREF0044_1419</name>
</gene>
<sequence>MKLTVDEFQTFTNDEKFAVIENLDAWVDRREIITLLSSSDLESLDGRLLGELGRAYNNTADYEVAITIFEAVAEEDRDARWHYRLAFSYSQITDSLSQDCESNAHKVLSLLNTAVELSDSSELIADCIKLLRYSSAQFEDFIESHKEKYPSIAESYFASTDTQGDNEPLGFSKKIKQVKFSVEDVENADSSWAIIDPMWCEINIYDGHEEYLNTAQRFTLEQRYLLAMTWYFAEVNNGGHDQFFYNSAGVVWQDTLNGFKHFGMFDYAGNFQKVIDYCGGAIPFDRQERFDSLEAIRKENEETYLALLDEADDFIFEYDGADDELHYIQANPEKFIFEGEYFGY</sequence>
<evidence type="ECO:0000313" key="2">
    <source>
        <dbReference type="EMBL" id="EEH63495.1"/>
    </source>
</evidence>
<name>C0W1X9_9ACTO</name>
<comment type="caution">
    <text evidence="2">The sequence shown here is derived from an EMBL/GenBank/DDBJ whole genome shotgun (WGS) entry which is preliminary data.</text>
</comment>
<feature type="domain" description="DNA mimic protein DMP19 C-terminal" evidence="1">
    <location>
        <begin position="217"/>
        <end position="331"/>
    </location>
</feature>
<protein>
    <recommendedName>
        <fullName evidence="1">DNA mimic protein DMP19 C-terminal domain-containing protein</fullName>
    </recommendedName>
</protein>
<dbReference type="InterPro" id="IPR025402">
    <property type="entry name" value="DMP19_C"/>
</dbReference>
<dbReference type="OrthoDB" id="2216871at2"/>
<dbReference type="eggNOG" id="COG0457">
    <property type="taxonomic scope" value="Bacteria"/>
</dbReference>
<evidence type="ECO:0000259" key="1">
    <source>
        <dbReference type="Pfam" id="PF14300"/>
    </source>
</evidence>
<dbReference type="Gene3D" id="1.20.1420.60">
    <property type="match status" value="1"/>
</dbReference>
<keyword evidence="3" id="KW-1185">Reference proteome</keyword>
<accession>C0W1X9</accession>
<dbReference type="Proteomes" id="UP000010301">
    <property type="component" value="Unassembled WGS sequence"/>
</dbReference>
<dbReference type="AlphaFoldDB" id="C0W1X9"/>
<dbReference type="STRING" id="525245.HMPREF0044_1419"/>
<evidence type="ECO:0000313" key="3">
    <source>
        <dbReference type="Proteomes" id="UP000010301"/>
    </source>
</evidence>
<dbReference type="HOGENOM" id="CLU_041521_0_0_11"/>
<organism evidence="2 3">
    <name type="scientific">Gleimia coleocanis DSM 15436</name>
    <dbReference type="NCBI Taxonomy" id="525245"/>
    <lineage>
        <taxon>Bacteria</taxon>
        <taxon>Bacillati</taxon>
        <taxon>Actinomycetota</taxon>
        <taxon>Actinomycetes</taxon>
        <taxon>Actinomycetales</taxon>
        <taxon>Actinomycetaceae</taxon>
        <taxon>Gleimia</taxon>
    </lineage>
</organism>
<dbReference type="EMBL" id="ACFG01000034">
    <property type="protein sequence ID" value="EEH63495.1"/>
    <property type="molecule type" value="Genomic_DNA"/>
</dbReference>
<dbReference type="RefSeq" id="WP_006546277.1">
    <property type="nucleotide sequence ID" value="NZ_DS999540.1"/>
</dbReference>
<dbReference type="Pfam" id="PF14300">
    <property type="entry name" value="DMP19"/>
    <property type="match status" value="1"/>
</dbReference>
<proteinExistence type="predicted"/>